<dbReference type="Proteomes" id="UP000032142">
    <property type="component" value="Unassembled WGS sequence"/>
</dbReference>
<evidence type="ECO:0000313" key="1">
    <source>
        <dbReference type="EMBL" id="KHG07909.1"/>
    </source>
</evidence>
<reference evidence="2" key="1">
    <citation type="submission" date="2014-09" db="EMBL/GenBank/DDBJ databases">
        <authorList>
            <person name="Mudge J."/>
            <person name="Ramaraj T."/>
            <person name="Lindquist I.E."/>
            <person name="Bharti A.K."/>
            <person name="Sundararajan A."/>
            <person name="Cameron C.T."/>
            <person name="Woodward J.E."/>
            <person name="May G.D."/>
            <person name="Brubaker C."/>
            <person name="Broadhvest J."/>
            <person name="Wilkins T.A."/>
        </authorList>
    </citation>
    <scope>NUCLEOTIDE SEQUENCE</scope>
    <source>
        <strain evidence="2">cv. AKA8401</strain>
    </source>
</reference>
<gene>
    <name evidence="1" type="ORF">F383_34887</name>
</gene>
<proteinExistence type="predicted"/>
<dbReference type="EMBL" id="JRRC01484776">
    <property type="protein sequence ID" value="KHG07909.1"/>
    <property type="molecule type" value="Genomic_DNA"/>
</dbReference>
<comment type="caution">
    <text evidence="1">The sequence shown here is derived from an EMBL/GenBank/DDBJ whole genome shotgun (WGS) entry which is preliminary data.</text>
</comment>
<keyword evidence="2" id="KW-1185">Reference proteome</keyword>
<protein>
    <submittedName>
        <fullName evidence="1">Uncharacterized protein</fullName>
    </submittedName>
</protein>
<evidence type="ECO:0000313" key="2">
    <source>
        <dbReference type="Proteomes" id="UP000032142"/>
    </source>
</evidence>
<sequence>MVIRQLWFFPDPSPTSLVLDRNIFKLNSFKHNLIQFSPKTHK</sequence>
<dbReference type="AlphaFoldDB" id="A0A0B0N7T8"/>
<organism evidence="1 2">
    <name type="scientific">Gossypium arboreum</name>
    <name type="common">Tree cotton</name>
    <name type="synonym">Gossypium nanking</name>
    <dbReference type="NCBI Taxonomy" id="29729"/>
    <lineage>
        <taxon>Eukaryota</taxon>
        <taxon>Viridiplantae</taxon>
        <taxon>Streptophyta</taxon>
        <taxon>Embryophyta</taxon>
        <taxon>Tracheophyta</taxon>
        <taxon>Spermatophyta</taxon>
        <taxon>Magnoliopsida</taxon>
        <taxon>eudicotyledons</taxon>
        <taxon>Gunneridae</taxon>
        <taxon>Pentapetalae</taxon>
        <taxon>rosids</taxon>
        <taxon>malvids</taxon>
        <taxon>Malvales</taxon>
        <taxon>Malvaceae</taxon>
        <taxon>Malvoideae</taxon>
        <taxon>Gossypium</taxon>
    </lineage>
</organism>
<accession>A0A0B0N7T8</accession>
<name>A0A0B0N7T8_GOSAR</name>